<evidence type="ECO:0000256" key="2">
    <source>
        <dbReference type="SAM" id="Phobius"/>
    </source>
</evidence>
<name>A0A7J5BZJ3_9MICO</name>
<dbReference type="AlphaFoldDB" id="A0A7J5BZJ3"/>
<sequence>MTTRRSSRLLALVAAAALALGGAVLGAVAPANAAPVGAEPRSAMDDFGACLKGGGAADLLLLVDESSSLGSADPAAARVSSATYFINQLADSAGADGFSIDVQLGVFGDTAETIMGWTALDAANLPTIRDSIASLTNRMDGFDTDYWTALDSAQRELQAKAGAGDVGHGAKRCQGIVMFTDGQLSYSPRLTDQERQAYGTEKAFAPGIQLTTDQAAAQVRDKAQQDICREGGLADQLTSSKVKLFGIGLTTNAADPSQFNLFQSIVEGKGPDGSTCGSLVSDDRGQFFLASDIDSLLLAFDTITNPDGPPIEQEHGICQNVVCTEDAHTFVLDESTPDVRILAQADVANLEVSIQLPSGELVGFPTHPAGTETTVNAAGAEFAYTWETDKSISISATKAGAADTAWSGQWQLAFTDPAGTSGGQQSRSNIHIRGSLVPALVSPEDLQLAAGGTSGEITLGIANRSDDAPVDPTSVRGAITFDATVIDAQGKEFPLHATEDKAAITKPSRVDLTEAAIGAGTLRLTLGVTTADATLADGSTVPGTTLEPAVIALPVSIATPSSYPTIGESIDFGAASGDVQLTADLPISGEGCVWVDAASATTVVAVPEGIGAATITAPGHDSAGTCVDAAAGTPISLTLATEAAGNGTINGTVPVSISSADGLGTAIEVDVPFTANLEKPLNTLNFILVLIAAPLLGIGVPLLLLYAAKWAISRIPPQPLVGALVPVRIEHGQVLRDGAPFAIGPADLVNTVAMPPGGARRITVGDVHLRTRVGLSPTGTGYVTVDAPGRASAGSGQPSTDKTGVVARLPLAVHNTWAVLHVDGTPGDEAQLLLLVGGDATPSTREDLQNDVSRRAPDLLDKLLRERGAGGPGATGAEHAMASPFGGPSFGPGASQGPGAGGSPFGSGPSQGPGAGGSPFGSGPSQGPGPSGGGQPPQSGGSPWGTV</sequence>
<keyword evidence="3" id="KW-0732">Signal</keyword>
<dbReference type="InterPro" id="IPR036465">
    <property type="entry name" value="vWFA_dom_sf"/>
</dbReference>
<dbReference type="SUPFAM" id="SSF53300">
    <property type="entry name" value="vWA-like"/>
    <property type="match status" value="1"/>
</dbReference>
<feature type="signal peptide" evidence="3">
    <location>
        <begin position="1"/>
        <end position="33"/>
    </location>
</feature>
<feature type="compositionally biased region" description="Gly residues" evidence="1">
    <location>
        <begin position="888"/>
        <end position="935"/>
    </location>
</feature>
<dbReference type="Gene3D" id="3.40.50.410">
    <property type="entry name" value="von Willebrand factor, type A domain"/>
    <property type="match status" value="1"/>
</dbReference>
<proteinExistence type="predicted"/>
<dbReference type="PROSITE" id="PS51318">
    <property type="entry name" value="TAT"/>
    <property type="match status" value="1"/>
</dbReference>
<dbReference type="Pfam" id="PF13519">
    <property type="entry name" value="VWA_2"/>
    <property type="match status" value="1"/>
</dbReference>
<keyword evidence="6" id="KW-1185">Reference proteome</keyword>
<organism evidence="5 6">
    <name type="scientific">Pseudoclavibacter chungangensis</name>
    <dbReference type="NCBI Taxonomy" id="587635"/>
    <lineage>
        <taxon>Bacteria</taxon>
        <taxon>Bacillati</taxon>
        <taxon>Actinomycetota</taxon>
        <taxon>Actinomycetes</taxon>
        <taxon>Micrococcales</taxon>
        <taxon>Microbacteriaceae</taxon>
        <taxon>Pseudoclavibacter</taxon>
    </lineage>
</organism>
<evidence type="ECO:0000259" key="4">
    <source>
        <dbReference type="PROSITE" id="PS50234"/>
    </source>
</evidence>
<keyword evidence="2" id="KW-1133">Transmembrane helix</keyword>
<keyword evidence="2" id="KW-0472">Membrane</keyword>
<comment type="caution">
    <text evidence="5">The sequence shown here is derived from an EMBL/GenBank/DDBJ whole genome shotgun (WGS) entry which is preliminary data.</text>
</comment>
<dbReference type="InterPro" id="IPR002035">
    <property type="entry name" value="VWF_A"/>
</dbReference>
<dbReference type="PROSITE" id="PS50234">
    <property type="entry name" value="VWFA"/>
    <property type="match status" value="1"/>
</dbReference>
<feature type="domain" description="VWFA" evidence="4">
    <location>
        <begin position="58"/>
        <end position="303"/>
    </location>
</feature>
<dbReference type="RefSeq" id="WP_158039571.1">
    <property type="nucleotide sequence ID" value="NZ_JACCFV010000001.1"/>
</dbReference>
<keyword evidence="2" id="KW-0812">Transmembrane</keyword>
<dbReference type="InterPro" id="IPR006311">
    <property type="entry name" value="TAT_signal"/>
</dbReference>
<feature type="chain" id="PRO_5029726552" evidence="3">
    <location>
        <begin position="34"/>
        <end position="947"/>
    </location>
</feature>
<evidence type="ECO:0000313" key="5">
    <source>
        <dbReference type="EMBL" id="KAB1660075.1"/>
    </source>
</evidence>
<accession>A0A7J5BZJ3</accession>
<reference evidence="5 6" key="1">
    <citation type="submission" date="2019-09" db="EMBL/GenBank/DDBJ databases">
        <title>Phylogeny of genus Pseudoclavibacter and closely related genus.</title>
        <authorList>
            <person name="Li Y."/>
        </authorList>
    </citation>
    <scope>NUCLEOTIDE SEQUENCE [LARGE SCALE GENOMIC DNA]</scope>
    <source>
        <strain evidence="5 6">DSM 23821</strain>
    </source>
</reference>
<dbReference type="Proteomes" id="UP000467240">
    <property type="component" value="Unassembled WGS sequence"/>
</dbReference>
<dbReference type="SMART" id="SM00327">
    <property type="entry name" value="VWA"/>
    <property type="match status" value="1"/>
</dbReference>
<gene>
    <name evidence="5" type="ORF">F8O01_03875</name>
</gene>
<dbReference type="EMBL" id="WBJZ01000004">
    <property type="protein sequence ID" value="KAB1660075.1"/>
    <property type="molecule type" value="Genomic_DNA"/>
</dbReference>
<feature type="transmembrane region" description="Helical" evidence="2">
    <location>
        <begin position="686"/>
        <end position="708"/>
    </location>
</feature>
<evidence type="ECO:0000313" key="6">
    <source>
        <dbReference type="Proteomes" id="UP000467240"/>
    </source>
</evidence>
<dbReference type="OrthoDB" id="4424690at2"/>
<protein>
    <submittedName>
        <fullName evidence="5">VWA domain-containing protein</fullName>
    </submittedName>
</protein>
<evidence type="ECO:0000256" key="1">
    <source>
        <dbReference type="SAM" id="MobiDB-lite"/>
    </source>
</evidence>
<feature type="region of interest" description="Disordered" evidence="1">
    <location>
        <begin position="865"/>
        <end position="947"/>
    </location>
</feature>
<dbReference type="CDD" id="cd00198">
    <property type="entry name" value="vWFA"/>
    <property type="match status" value="1"/>
</dbReference>
<evidence type="ECO:0000256" key="3">
    <source>
        <dbReference type="SAM" id="SignalP"/>
    </source>
</evidence>